<organism evidence="2 3">
    <name type="scientific">Chitiniphilus eburneus</name>
    <dbReference type="NCBI Taxonomy" id="2571148"/>
    <lineage>
        <taxon>Bacteria</taxon>
        <taxon>Pseudomonadati</taxon>
        <taxon>Pseudomonadota</taxon>
        <taxon>Betaproteobacteria</taxon>
        <taxon>Neisseriales</taxon>
        <taxon>Chitinibacteraceae</taxon>
        <taxon>Chitiniphilus</taxon>
    </lineage>
</organism>
<sequence length="177" mass="19890">MAANRYNPATHPWNPPMNDGVHFQSRLPLAWQTESKQSPFEAARFLDVLGAIEHVGDDTPDPRDAKLDLQLVWLARLLTPALPPSVEARIGIEHAVWFQAQPLPSGARGWVGFSPSDTLPFLLSLPAQIIACEPSGSGGHRVAARWIIEDQMLREALERMVFRHHREQIRRKREAGL</sequence>
<protein>
    <recommendedName>
        <fullName evidence="1">Cyclic di-GMP receptor atypical PilZ domain-containing protein</fullName>
    </recommendedName>
</protein>
<dbReference type="AlphaFoldDB" id="A0A4U0Q4T3"/>
<dbReference type="OrthoDB" id="8587502at2"/>
<dbReference type="Proteomes" id="UP000310016">
    <property type="component" value="Unassembled WGS sequence"/>
</dbReference>
<evidence type="ECO:0000313" key="3">
    <source>
        <dbReference type="Proteomes" id="UP000310016"/>
    </source>
</evidence>
<evidence type="ECO:0000259" key="1">
    <source>
        <dbReference type="Pfam" id="PF16823"/>
    </source>
</evidence>
<accession>A0A4U0Q4T3</accession>
<comment type="caution">
    <text evidence="2">The sequence shown here is derived from an EMBL/GenBank/DDBJ whole genome shotgun (WGS) entry which is preliminary data.</text>
</comment>
<reference evidence="2 3" key="1">
    <citation type="submission" date="2019-04" db="EMBL/GenBank/DDBJ databases">
        <title>Chitiniphilus eburnea sp. nov., a novel chitinolytic bacterium isolated from aquaculture sludge.</title>
        <authorList>
            <person name="Sheng M."/>
        </authorList>
    </citation>
    <scope>NUCLEOTIDE SEQUENCE [LARGE SCALE GENOMIC DNA]</scope>
    <source>
        <strain evidence="2 3">HX-2-15</strain>
    </source>
</reference>
<keyword evidence="3" id="KW-1185">Reference proteome</keyword>
<evidence type="ECO:0000313" key="2">
    <source>
        <dbReference type="EMBL" id="TJZ76166.1"/>
    </source>
</evidence>
<gene>
    <name evidence="2" type="ORF">FAZ21_05155</name>
</gene>
<name>A0A4U0Q4T3_9NEIS</name>
<dbReference type="InterPro" id="IPR031800">
    <property type="entry name" value="PilZ_atypical"/>
</dbReference>
<dbReference type="Pfam" id="PF16823">
    <property type="entry name" value="tPilZ"/>
    <property type="match status" value="1"/>
</dbReference>
<feature type="domain" description="Cyclic di-GMP receptor atypical PilZ" evidence="1">
    <location>
        <begin position="64"/>
        <end position="173"/>
    </location>
</feature>
<dbReference type="EMBL" id="SUMF01000003">
    <property type="protein sequence ID" value="TJZ76166.1"/>
    <property type="molecule type" value="Genomic_DNA"/>
</dbReference>
<proteinExistence type="predicted"/>